<protein>
    <submittedName>
        <fullName evidence="14">Leucine-binding domain-containing protein</fullName>
    </submittedName>
</protein>
<dbReference type="InterPro" id="IPR006685">
    <property type="entry name" value="MscS_channel_2nd"/>
</dbReference>
<keyword evidence="4" id="KW-1003">Cell membrane</keyword>
<evidence type="ECO:0000256" key="3">
    <source>
        <dbReference type="ARBA" id="ARBA00010062"/>
    </source>
</evidence>
<proteinExistence type="inferred from homology"/>
<evidence type="ECO:0000256" key="2">
    <source>
        <dbReference type="ARBA" id="ARBA00008017"/>
    </source>
</evidence>
<comment type="similarity">
    <text evidence="2">Belongs to the MscS (TC 1.A.23) family.</text>
</comment>
<dbReference type="InterPro" id="IPR010920">
    <property type="entry name" value="LSM_dom_sf"/>
</dbReference>
<evidence type="ECO:0000256" key="6">
    <source>
        <dbReference type="ARBA" id="ARBA00022729"/>
    </source>
</evidence>
<dbReference type="GO" id="GO:0005886">
    <property type="term" value="C:plasma membrane"/>
    <property type="evidence" value="ECO:0007669"/>
    <property type="project" value="UniProtKB-SubCell"/>
</dbReference>
<comment type="subcellular location">
    <subcellularLocation>
        <location evidence="1">Cell membrane</location>
        <topology evidence="1">Multi-pass membrane protein</topology>
    </subcellularLocation>
</comment>
<evidence type="ECO:0000256" key="10">
    <source>
        <dbReference type="SAM" id="Phobius"/>
    </source>
</evidence>
<dbReference type="Proteomes" id="UP000663722">
    <property type="component" value="Chromosome"/>
</dbReference>
<evidence type="ECO:0000256" key="4">
    <source>
        <dbReference type="ARBA" id="ARBA00022475"/>
    </source>
</evidence>
<feature type="domain" description="Mechanosensitive ion channel MscS" evidence="11">
    <location>
        <begin position="876"/>
        <end position="940"/>
    </location>
</feature>
<feature type="transmembrane region" description="Helical" evidence="10">
    <location>
        <begin position="828"/>
        <end position="848"/>
    </location>
</feature>
<keyword evidence="5 10" id="KW-0812">Transmembrane</keyword>
<dbReference type="InterPro" id="IPR028082">
    <property type="entry name" value="Peripla_BP_I"/>
</dbReference>
<dbReference type="SUPFAM" id="SSF53822">
    <property type="entry name" value="Periplasmic binding protein-like I"/>
    <property type="match status" value="1"/>
</dbReference>
<evidence type="ECO:0000256" key="5">
    <source>
        <dbReference type="ARBA" id="ARBA00022692"/>
    </source>
</evidence>
<dbReference type="KEGG" id="dmm:dnm_097870"/>
<evidence type="ECO:0000256" key="7">
    <source>
        <dbReference type="ARBA" id="ARBA00022989"/>
    </source>
</evidence>
<dbReference type="CDD" id="cd19985">
    <property type="entry name" value="PBP1_ABC_HAAT-like"/>
    <property type="match status" value="1"/>
</dbReference>
<dbReference type="Pfam" id="PF21082">
    <property type="entry name" value="MS_channel_3rd"/>
    <property type="match status" value="1"/>
</dbReference>
<accession>A0A975BXU8</accession>
<comment type="similarity">
    <text evidence="3">Belongs to the leucine-binding protein family.</text>
</comment>
<gene>
    <name evidence="14" type="ORF">dnm_097870</name>
</gene>
<evidence type="ECO:0000259" key="12">
    <source>
        <dbReference type="Pfam" id="PF13458"/>
    </source>
</evidence>
<feature type="domain" description="Mechanosensitive ion channel MscS C-terminal" evidence="13">
    <location>
        <begin position="961"/>
        <end position="1032"/>
    </location>
</feature>
<dbReference type="Pfam" id="PF13458">
    <property type="entry name" value="Peripla_BP_6"/>
    <property type="match status" value="1"/>
</dbReference>
<dbReference type="Pfam" id="PF00924">
    <property type="entry name" value="MS_channel_2nd"/>
    <property type="match status" value="1"/>
</dbReference>
<feature type="transmembrane region" description="Helical" evidence="10">
    <location>
        <begin position="785"/>
        <end position="807"/>
    </location>
</feature>
<evidence type="ECO:0000313" key="14">
    <source>
        <dbReference type="EMBL" id="QTA93683.1"/>
    </source>
</evidence>
<dbReference type="Gene3D" id="2.30.30.60">
    <property type="match status" value="1"/>
</dbReference>
<dbReference type="Gene3D" id="3.40.50.2300">
    <property type="match status" value="2"/>
</dbReference>
<evidence type="ECO:0000256" key="8">
    <source>
        <dbReference type="ARBA" id="ARBA00023136"/>
    </source>
</evidence>
<dbReference type="PANTHER" id="PTHR47151">
    <property type="entry name" value="LEU/ILE/VAL-BINDING ABC TRANSPORTER SUBUNIT"/>
    <property type="match status" value="1"/>
</dbReference>
<dbReference type="PROSITE" id="PS51257">
    <property type="entry name" value="PROKAR_LIPOPROTEIN"/>
    <property type="match status" value="1"/>
</dbReference>
<feature type="compositionally biased region" description="Low complexity" evidence="9">
    <location>
        <begin position="517"/>
        <end position="562"/>
    </location>
</feature>
<dbReference type="InterPro" id="IPR028081">
    <property type="entry name" value="Leu-bd"/>
</dbReference>
<feature type="region of interest" description="Disordered" evidence="9">
    <location>
        <begin position="517"/>
        <end position="573"/>
    </location>
</feature>
<feature type="domain" description="Leucine-binding protein" evidence="12">
    <location>
        <begin position="34"/>
        <end position="369"/>
    </location>
</feature>
<evidence type="ECO:0000256" key="9">
    <source>
        <dbReference type="SAM" id="MobiDB-lite"/>
    </source>
</evidence>
<dbReference type="EMBL" id="CP061800">
    <property type="protein sequence ID" value="QTA93683.1"/>
    <property type="molecule type" value="Genomic_DNA"/>
</dbReference>
<evidence type="ECO:0000313" key="15">
    <source>
        <dbReference type="Proteomes" id="UP000663722"/>
    </source>
</evidence>
<evidence type="ECO:0000259" key="13">
    <source>
        <dbReference type="Pfam" id="PF21082"/>
    </source>
</evidence>
<dbReference type="GO" id="GO:0008381">
    <property type="term" value="F:mechanosensitive monoatomic ion channel activity"/>
    <property type="evidence" value="ECO:0007669"/>
    <property type="project" value="UniProtKB-ARBA"/>
</dbReference>
<keyword evidence="8 10" id="KW-0472">Membrane</keyword>
<dbReference type="InterPro" id="IPR011066">
    <property type="entry name" value="MscS_channel_C_sf"/>
</dbReference>
<evidence type="ECO:0000259" key="11">
    <source>
        <dbReference type="Pfam" id="PF00924"/>
    </source>
</evidence>
<sequence length="1055" mass="118215">MKFFRNFLLTTVILSLMIWTGCEYFKGKSEGIHIAVVVPQNTVAGKSHIQGVKQYVDEVNKKGGINGKKIIVDVFDDQNSRKAAKEKATEVAKKERIVAVIGHSSSSNSLSAGGVYKKYEIPAVAPSSTSDKVTLDNDWYFRTVFNNSFQGRFLAYYVKKILGRNSVCIIREDPEHSSGIAEVFADVAKELGLEVRYTKEFKVKAPDLDKNLEQIVNELNNEKNDSAIFLGTHAPEGIKLLKLIKDAGIKNPVIGPTAFGSQAFQRGFEAFPKEKEKPGYYTNGLYIAVPLIFDTANELAQDFKNAYQKKYKEKPDWMAAYSYDTAMVIVNAIEKNGITGEPGTIQSDRKKIRDYLANLTEIDDALEGTTGLNYFDKNGDCPKPLTIGVYRNKNIISALAQLQPVRHMSLIPDLEESLRQENILVFDDQYMYKTKVVYSGVEINSVSELDVESLSCLIDFHIWFRYQGDFDAQNVKFLNAIDPIQLKTPVRKAVPAVVAKTVVPAIRKERAAGSDMAAEISDADAAAETSDADATAETSDADAAAETPDADAAAETPDADVVTETKTDTDDKHQAKKCTTAMLVKEEKMGGLTSRLYHVKAHFRTGFTGGRQQAIEEYHGMGFRFRHDELSRNNLIYVTDILGMGLSGGTSFKDKMKKDSVLSPEYGWVIDNARFFQNTAEKSSMGDLRYLDIQNKFVECSQFNFDVMLKKDTFSLRRKISDKTASYLAVISFILLIFLVIASFNKSFNQRSKSVWFLQVVSAFFLLLSAEVVLLKILADTEARYLKLVILIFDVLWWLIPAFFLHMALRPFVWKPMEKQTGRPVPNVLRRFPAYIIYFITGYGIIAFVFNQNITNLMATSGAVAMAVGLLVKDNISNFFASISIIQGYEIRMGQWVKIDGFDEGKVEEITKLVTRIRTRDNGLLSIPNSVVLGSTIQNYGDPDDIYRIDFTLETVPEASPDEVTKVIETALRSTEGILKNPEPFIIFKGQGDSSAIYTVVFAVKDYTNRAGYLTAAWKSVWRHFEDANIELATPHRFHHLIEEPPSELVQKDMA</sequence>
<dbReference type="SUPFAM" id="SSF82689">
    <property type="entry name" value="Mechanosensitive channel protein MscS (YggB), C-terminal domain"/>
    <property type="match status" value="1"/>
</dbReference>
<feature type="compositionally biased region" description="Basic and acidic residues" evidence="9">
    <location>
        <begin position="563"/>
        <end position="573"/>
    </location>
</feature>
<dbReference type="InterPro" id="IPR049278">
    <property type="entry name" value="MS_channel_C"/>
</dbReference>
<dbReference type="SUPFAM" id="SSF50182">
    <property type="entry name" value="Sm-like ribonucleoproteins"/>
    <property type="match status" value="1"/>
</dbReference>
<feature type="transmembrane region" description="Helical" evidence="10">
    <location>
        <begin position="725"/>
        <end position="744"/>
    </location>
</feature>
<dbReference type="InterPro" id="IPR023408">
    <property type="entry name" value="MscS_beta-dom_sf"/>
</dbReference>
<dbReference type="PANTHER" id="PTHR47151:SF2">
    <property type="entry name" value="AMINO ACID BINDING PROTEIN"/>
    <property type="match status" value="1"/>
</dbReference>
<reference evidence="14" key="1">
    <citation type="journal article" date="2021" name="Microb. Physiol.">
        <title>Proteogenomic Insights into the Physiology of Marine, Sulfate-Reducing, Filamentous Desulfonema limicola and Desulfonema magnum.</title>
        <authorList>
            <person name="Schnaars V."/>
            <person name="Wohlbrand L."/>
            <person name="Scheve S."/>
            <person name="Hinrichs C."/>
            <person name="Reinhardt R."/>
            <person name="Rabus R."/>
        </authorList>
    </citation>
    <scope>NUCLEOTIDE SEQUENCE</scope>
    <source>
        <strain evidence="14">4be13</strain>
    </source>
</reference>
<dbReference type="Gene3D" id="3.30.70.100">
    <property type="match status" value="1"/>
</dbReference>
<keyword evidence="7 10" id="KW-1133">Transmembrane helix</keyword>
<keyword evidence="6" id="KW-0732">Signal</keyword>
<name>A0A975BXU8_9BACT</name>
<dbReference type="Gene3D" id="1.10.287.1260">
    <property type="match status" value="1"/>
</dbReference>
<dbReference type="AlphaFoldDB" id="A0A975BXU8"/>
<evidence type="ECO:0000256" key="1">
    <source>
        <dbReference type="ARBA" id="ARBA00004651"/>
    </source>
</evidence>
<keyword evidence="15" id="KW-1185">Reference proteome</keyword>
<organism evidence="14 15">
    <name type="scientific">Desulfonema magnum</name>
    <dbReference type="NCBI Taxonomy" id="45655"/>
    <lineage>
        <taxon>Bacteria</taxon>
        <taxon>Pseudomonadati</taxon>
        <taxon>Thermodesulfobacteriota</taxon>
        <taxon>Desulfobacteria</taxon>
        <taxon>Desulfobacterales</taxon>
        <taxon>Desulfococcaceae</taxon>
        <taxon>Desulfonema</taxon>
    </lineage>
</organism>
<feature type="transmembrane region" description="Helical" evidence="10">
    <location>
        <begin position="756"/>
        <end position="779"/>
    </location>
</feature>